<keyword evidence="12" id="KW-0472">Membrane</keyword>
<dbReference type="PANTHER" id="PTHR10806">
    <property type="entry name" value="SIGNAL PEPTIDASE COMPLEX CATALYTIC SUBUNIT SEC11"/>
    <property type="match status" value="1"/>
</dbReference>
<evidence type="ECO:0000256" key="4">
    <source>
        <dbReference type="ARBA" id="ARBA00013208"/>
    </source>
</evidence>
<evidence type="ECO:0000313" key="15">
    <source>
        <dbReference type="EnsemblPlants" id="PGSC0003DMT400048804"/>
    </source>
</evidence>
<comment type="similarity">
    <text evidence="3">Belongs to the peptidase S26B family.</text>
</comment>
<dbReference type="InterPro" id="IPR017451">
    <property type="entry name" value="F-box-assoc_interact_dom"/>
</dbReference>
<evidence type="ECO:0000256" key="2">
    <source>
        <dbReference type="ARBA" id="ARBA00004648"/>
    </source>
</evidence>
<comment type="function">
    <text evidence="13">Catalytic component of the signal peptidase complex (SPC) which catalyzes the cleavage of N-terminal signal sequences from nascent proteins as they are translocated into the lumen of the endoplasmic reticulum. Specifically cleaves N-terminal signal peptides that contain a hydrophobic alpha-helix (h-region) shorter than 18-20 amino acids.</text>
</comment>
<evidence type="ECO:0000256" key="9">
    <source>
        <dbReference type="ARBA" id="ARBA00022801"/>
    </source>
</evidence>
<reference evidence="16" key="1">
    <citation type="journal article" date="2011" name="Nature">
        <title>Genome sequence and analysis of the tuber crop potato.</title>
        <authorList>
            <consortium name="The Potato Genome Sequencing Consortium"/>
        </authorList>
    </citation>
    <scope>NUCLEOTIDE SEQUENCE [LARGE SCALE GENOMIC DNA]</scope>
    <source>
        <strain evidence="16">cv. DM1-3 516 R44</strain>
    </source>
</reference>
<dbReference type="MEROPS" id="S26.A04"/>
<dbReference type="STRING" id="4113.M1BMW4"/>
<reference evidence="15" key="2">
    <citation type="submission" date="2015-06" db="UniProtKB">
        <authorList>
            <consortium name="EnsemblPlants"/>
        </authorList>
    </citation>
    <scope>IDENTIFICATION</scope>
    <source>
        <strain evidence="15">DM1-3 516 R44</strain>
    </source>
</reference>
<evidence type="ECO:0000256" key="7">
    <source>
        <dbReference type="ARBA" id="ARBA00022670"/>
    </source>
</evidence>
<dbReference type="InterPro" id="IPR013187">
    <property type="entry name" value="F-box-assoc_dom_typ3"/>
</dbReference>
<dbReference type="InterPro" id="IPR036047">
    <property type="entry name" value="F-box-like_dom_sf"/>
</dbReference>
<dbReference type="InParanoid" id="M1BMW4"/>
<evidence type="ECO:0000256" key="8">
    <source>
        <dbReference type="ARBA" id="ARBA00022692"/>
    </source>
</evidence>
<comment type="subcellular location">
    <subcellularLocation>
        <location evidence="2">Endoplasmic reticulum membrane</location>
        <topology evidence="2">Single-pass type II membrane protein</topology>
    </subcellularLocation>
</comment>
<dbReference type="InterPro" id="IPR001733">
    <property type="entry name" value="Peptidase_S26B"/>
</dbReference>
<dbReference type="PROSITE" id="PS50181">
    <property type="entry name" value="FBOX"/>
    <property type="match status" value="1"/>
</dbReference>
<feature type="domain" description="F-box" evidence="14">
    <location>
        <begin position="34"/>
        <end position="80"/>
    </location>
</feature>
<dbReference type="Proteomes" id="UP000011115">
    <property type="component" value="Unassembled WGS sequence"/>
</dbReference>
<keyword evidence="10" id="KW-0735">Signal-anchor</keyword>
<evidence type="ECO:0000256" key="5">
    <source>
        <dbReference type="ARBA" id="ARBA00019685"/>
    </source>
</evidence>
<dbReference type="Pfam" id="PF00646">
    <property type="entry name" value="F-box"/>
    <property type="match status" value="1"/>
</dbReference>
<dbReference type="Pfam" id="PF00717">
    <property type="entry name" value="Peptidase_S24"/>
    <property type="match status" value="1"/>
</dbReference>
<dbReference type="GO" id="GO:0008233">
    <property type="term" value="F:peptidase activity"/>
    <property type="evidence" value="ECO:0000318"/>
    <property type="project" value="GO_Central"/>
</dbReference>
<name>M1BMW4_SOLTU</name>
<comment type="catalytic activity">
    <reaction evidence="1">
        <text>Cleavage of hydrophobic, N-terminal signal or leader sequences from secreted and periplasmic proteins.</text>
        <dbReference type="EC" id="3.4.21.89"/>
    </reaction>
</comment>
<accession>M1BMW4</accession>
<dbReference type="GO" id="GO:0005787">
    <property type="term" value="C:signal peptidase complex"/>
    <property type="evidence" value="ECO:0000318"/>
    <property type="project" value="GO_Central"/>
</dbReference>
<keyword evidence="8" id="KW-0812">Transmembrane</keyword>
<keyword evidence="7" id="KW-0645">Protease</keyword>
<dbReference type="CDD" id="cd06530">
    <property type="entry name" value="S26_SPase_I"/>
    <property type="match status" value="1"/>
</dbReference>
<dbReference type="NCBIfam" id="TIGR01640">
    <property type="entry name" value="F_box_assoc_1"/>
    <property type="match status" value="1"/>
</dbReference>
<evidence type="ECO:0000256" key="3">
    <source>
        <dbReference type="ARBA" id="ARBA00011035"/>
    </source>
</evidence>
<proteinExistence type="inferred from homology"/>
<dbReference type="SUPFAM" id="SSF81383">
    <property type="entry name" value="F-box domain"/>
    <property type="match status" value="1"/>
</dbReference>
<evidence type="ECO:0000256" key="1">
    <source>
        <dbReference type="ARBA" id="ARBA00000677"/>
    </source>
</evidence>
<organism evidence="15 16">
    <name type="scientific">Solanum tuberosum</name>
    <name type="common">Potato</name>
    <dbReference type="NCBI Taxonomy" id="4113"/>
    <lineage>
        <taxon>Eukaryota</taxon>
        <taxon>Viridiplantae</taxon>
        <taxon>Streptophyta</taxon>
        <taxon>Embryophyta</taxon>
        <taxon>Tracheophyta</taxon>
        <taxon>Spermatophyta</taxon>
        <taxon>Magnoliopsida</taxon>
        <taxon>eudicotyledons</taxon>
        <taxon>Gunneridae</taxon>
        <taxon>Pentapetalae</taxon>
        <taxon>asterids</taxon>
        <taxon>lamiids</taxon>
        <taxon>Solanales</taxon>
        <taxon>Solanaceae</taxon>
        <taxon>Solanoideae</taxon>
        <taxon>Solaneae</taxon>
        <taxon>Solanum</taxon>
    </lineage>
</organism>
<dbReference type="InterPro" id="IPR001810">
    <property type="entry name" value="F-box_dom"/>
</dbReference>
<dbReference type="PRINTS" id="PR00728">
    <property type="entry name" value="SIGNALPTASE"/>
</dbReference>
<dbReference type="HOGENOM" id="CLU_635228_0_0_1"/>
<sequence>MEKKTKIPPLMNAVKDEKITEITPSSSSSSHQRETNLIDLTIDIQINILTRLSMKSLFQFRSVCKSWRTLLLTREIAVHLDQVSDKIYTLTTNADELWLRGIRRFKIPIELQSLEFMLLEPVNGIICIIGPVSSHVTFAYLWNPLTNEFKHLPKPNVQMGYVAVGFGFGFAPKSNDYKVVRVVQHERKFDSHAEVYSLNRGSWRRVKDDSCSSSSAWMNRILQGVVTVDLENEVTTEEERMSFDHKNHQADHSFSKLLHISLCFASNVMGSIEHRTHNGMIVTSALIIWKALMCVTGSESPVVVVLSGSMEPGFKRGDILFLHMSKDPIRAGEIVVFNVDGREIPIVHRVIKVHERKDTGEVNVLTKGDSNLEDDRLLYAQGQLWLQRHHIMGRAVGFLPYVGWVTIIMTEKPIIKYILIGALGLLVITSKD</sequence>
<dbReference type="GO" id="GO:0009003">
    <property type="term" value="F:signal peptidase activity"/>
    <property type="evidence" value="ECO:0007669"/>
    <property type="project" value="UniProtKB-EC"/>
</dbReference>
<dbReference type="InterPro" id="IPR036286">
    <property type="entry name" value="LexA/Signal_pep-like_sf"/>
</dbReference>
<evidence type="ECO:0000313" key="16">
    <source>
        <dbReference type="Proteomes" id="UP000011115"/>
    </source>
</evidence>
<keyword evidence="9" id="KW-0378">Hydrolase</keyword>
<dbReference type="Gramene" id="PGSC0003DMT400048804">
    <property type="protein sequence ID" value="PGSC0003DMT400048804"/>
    <property type="gene ID" value="PGSC0003DMG401018963"/>
</dbReference>
<dbReference type="SUPFAM" id="SSF51306">
    <property type="entry name" value="LexA/Signal peptidase"/>
    <property type="match status" value="1"/>
</dbReference>
<keyword evidence="16" id="KW-1185">Reference proteome</keyword>
<dbReference type="FunFam" id="2.10.109.10:FF:000003">
    <property type="entry name" value="Signal peptidase complex catalytic subunit SEC11"/>
    <property type="match status" value="1"/>
</dbReference>
<dbReference type="InterPro" id="IPR015927">
    <property type="entry name" value="Peptidase_S24_S26A/B/C"/>
</dbReference>
<evidence type="ECO:0000256" key="10">
    <source>
        <dbReference type="ARBA" id="ARBA00022968"/>
    </source>
</evidence>
<evidence type="ECO:0000256" key="12">
    <source>
        <dbReference type="ARBA" id="ARBA00023136"/>
    </source>
</evidence>
<dbReference type="Gene3D" id="2.10.109.10">
    <property type="entry name" value="Umud Fragment, subunit A"/>
    <property type="match status" value="1"/>
</dbReference>
<evidence type="ECO:0000256" key="6">
    <source>
        <dbReference type="ARBA" id="ARBA00021755"/>
    </source>
</evidence>
<protein>
    <recommendedName>
        <fullName evidence="5">Signal peptidase complex catalytic subunit SEC11</fullName>
        <ecNumber evidence="4">3.4.21.89</ecNumber>
    </recommendedName>
    <alternativeName>
        <fullName evidence="6">Signal peptidase complex catalytic subunit sec11</fullName>
    </alternativeName>
</protein>
<dbReference type="PaxDb" id="4113-PGSC0003DMT400048804"/>
<dbReference type="SMART" id="SM00256">
    <property type="entry name" value="FBOX"/>
    <property type="match status" value="1"/>
</dbReference>
<dbReference type="PANTHER" id="PTHR10806:SF6">
    <property type="entry name" value="SIGNAL PEPTIDASE COMPLEX CATALYTIC SUBUNIT SEC11"/>
    <property type="match status" value="1"/>
</dbReference>
<dbReference type="NCBIfam" id="TIGR02228">
    <property type="entry name" value="sigpep_I_arch"/>
    <property type="match status" value="1"/>
</dbReference>
<dbReference type="GO" id="GO:0006465">
    <property type="term" value="P:signal peptide processing"/>
    <property type="evidence" value="ECO:0000318"/>
    <property type="project" value="GO_Central"/>
</dbReference>
<evidence type="ECO:0000256" key="11">
    <source>
        <dbReference type="ARBA" id="ARBA00022989"/>
    </source>
</evidence>
<keyword evidence="11" id="KW-1133">Transmembrane helix</keyword>
<dbReference type="EC" id="3.4.21.89" evidence="4"/>
<dbReference type="GO" id="GO:0004252">
    <property type="term" value="F:serine-type endopeptidase activity"/>
    <property type="evidence" value="ECO:0007669"/>
    <property type="project" value="InterPro"/>
</dbReference>
<dbReference type="eggNOG" id="KOG3342">
    <property type="taxonomic scope" value="Eukaryota"/>
</dbReference>
<evidence type="ECO:0000256" key="13">
    <source>
        <dbReference type="ARBA" id="ARBA00045533"/>
    </source>
</evidence>
<dbReference type="InterPro" id="IPR019533">
    <property type="entry name" value="Peptidase_S26"/>
</dbReference>
<evidence type="ECO:0000259" key="14">
    <source>
        <dbReference type="PROSITE" id="PS50181"/>
    </source>
</evidence>
<dbReference type="Gene3D" id="1.20.1280.50">
    <property type="match status" value="1"/>
</dbReference>
<dbReference type="EnsemblPlants" id="PGSC0003DMT400048804">
    <property type="protein sequence ID" value="PGSC0003DMT400048804"/>
    <property type="gene ID" value="PGSC0003DMG401018963"/>
</dbReference>
<dbReference type="AlphaFoldDB" id="M1BMW4"/>
<dbReference type="Pfam" id="PF08268">
    <property type="entry name" value="FBA_3"/>
    <property type="match status" value="1"/>
</dbReference>